<feature type="region of interest" description="Disordered" evidence="1">
    <location>
        <begin position="344"/>
        <end position="426"/>
    </location>
</feature>
<feature type="compositionally biased region" description="Basic residues" evidence="1">
    <location>
        <begin position="198"/>
        <end position="209"/>
    </location>
</feature>
<feature type="region of interest" description="Disordered" evidence="1">
    <location>
        <begin position="297"/>
        <end position="327"/>
    </location>
</feature>
<feature type="compositionally biased region" description="Polar residues" evidence="1">
    <location>
        <begin position="316"/>
        <end position="327"/>
    </location>
</feature>
<dbReference type="Proteomes" id="UP001375240">
    <property type="component" value="Unassembled WGS sequence"/>
</dbReference>
<feature type="compositionally biased region" description="Polar residues" evidence="1">
    <location>
        <begin position="1"/>
        <end position="27"/>
    </location>
</feature>
<keyword evidence="3" id="KW-1185">Reference proteome</keyword>
<protein>
    <submittedName>
        <fullName evidence="2">Uncharacterized protein</fullName>
    </submittedName>
</protein>
<evidence type="ECO:0000313" key="2">
    <source>
        <dbReference type="EMBL" id="KAK6353603.1"/>
    </source>
</evidence>
<feature type="region of interest" description="Disordered" evidence="1">
    <location>
        <begin position="66"/>
        <end position="87"/>
    </location>
</feature>
<organism evidence="2 3">
    <name type="scientific">Orbilia brochopaga</name>
    <dbReference type="NCBI Taxonomy" id="3140254"/>
    <lineage>
        <taxon>Eukaryota</taxon>
        <taxon>Fungi</taxon>
        <taxon>Dikarya</taxon>
        <taxon>Ascomycota</taxon>
        <taxon>Pezizomycotina</taxon>
        <taxon>Orbiliomycetes</taxon>
        <taxon>Orbiliales</taxon>
        <taxon>Orbiliaceae</taxon>
        <taxon>Orbilia</taxon>
    </lineage>
</organism>
<feature type="region of interest" description="Disordered" evidence="1">
    <location>
        <begin position="176"/>
        <end position="240"/>
    </location>
</feature>
<evidence type="ECO:0000313" key="3">
    <source>
        <dbReference type="Proteomes" id="UP001375240"/>
    </source>
</evidence>
<feature type="region of interest" description="Disordered" evidence="1">
    <location>
        <begin position="1"/>
        <end position="36"/>
    </location>
</feature>
<feature type="compositionally biased region" description="Polar residues" evidence="1">
    <location>
        <begin position="394"/>
        <end position="418"/>
    </location>
</feature>
<proteinExistence type="predicted"/>
<name>A0AAV9V2T5_9PEZI</name>
<dbReference type="AlphaFoldDB" id="A0AAV9V2T5"/>
<dbReference type="EMBL" id="JAVHNQ010000003">
    <property type="protein sequence ID" value="KAK6353603.1"/>
    <property type="molecule type" value="Genomic_DNA"/>
</dbReference>
<evidence type="ECO:0000256" key="1">
    <source>
        <dbReference type="SAM" id="MobiDB-lite"/>
    </source>
</evidence>
<gene>
    <name evidence="2" type="ORF">TWF696_005566</name>
</gene>
<reference evidence="2 3" key="1">
    <citation type="submission" date="2019-10" db="EMBL/GenBank/DDBJ databases">
        <authorList>
            <person name="Palmer J.M."/>
        </authorList>
    </citation>
    <scope>NUCLEOTIDE SEQUENCE [LARGE SCALE GENOMIC DNA]</scope>
    <source>
        <strain evidence="2 3">TWF696</strain>
    </source>
</reference>
<accession>A0AAV9V2T5</accession>
<sequence length="580" mass="63279">MSDRSQLSEAFSPSRSPGMQQQRTTDSATAITRARAPTALQPAVAHSLQMHLMQGTPMAGINVSLVPTNSSPTPSAPDEYFTESPISSSPPLPILISCPSEYTHSSTEYIHSSTESAQVSRQVSPLSDQPIHSGSSDFTADNSALQEPLGYTSELPILSESLENQDLSAIIAFPGAIDSPASTSNGRPPPDCSDMARKKAPNSKPHSQKSTKASNSKSHKGKSTQASDAGKRNNNPVSASELPLDTVYEIIKDYKENGPDALFLLQEELDNMSDGELRMHWNKARVDLEQAKLEQLQETNQSETQCEGRKDKNISDMLSSGDSSPLTYISDSEISMQFKLTQNDASEAMDSNEMDIDSTPPDRRGPRSAFTLNEAYSKGIEQPTPGQCDGGFSSVDSSQPSYLSHSQGNHESSTATVQDENHASPEPPRALFILNIVHTTSQETAHEKIYFTSLQRLKEYAEKLAPTVAQALGITALPDTIRTTKPILSKPGWQRSIYNIDLPDGMRMSQQDWERYGITVDDPNLDSNGRSGSQIRVMHDYIYRSGNDGMETGEGLEDAADDPGGFERWESWVQVAEVLS</sequence>
<comment type="caution">
    <text evidence="2">The sequence shown here is derived from an EMBL/GenBank/DDBJ whole genome shotgun (WGS) entry which is preliminary data.</text>
</comment>
<feature type="region of interest" description="Disordered" evidence="1">
    <location>
        <begin position="107"/>
        <end position="142"/>
    </location>
</feature>
<feature type="compositionally biased region" description="Polar residues" evidence="1">
    <location>
        <begin position="223"/>
        <end position="238"/>
    </location>
</feature>